<dbReference type="GO" id="GO:0016832">
    <property type="term" value="F:aldehyde-lyase activity"/>
    <property type="evidence" value="ECO:0007669"/>
    <property type="project" value="TreeGrafter"/>
</dbReference>
<name>A0A0P1IS83_9RHOB</name>
<evidence type="ECO:0000313" key="5">
    <source>
        <dbReference type="EMBL" id="CUK02016.1"/>
    </source>
</evidence>
<dbReference type="InterPro" id="IPR015813">
    <property type="entry name" value="Pyrv/PenolPyrv_kinase-like_dom"/>
</dbReference>
<keyword evidence="3 5" id="KW-0456">Lyase</keyword>
<dbReference type="PANTHER" id="PTHR30502:SF0">
    <property type="entry name" value="PHOSPHOENOLPYRUVATE CARBOXYLASE FAMILY PROTEIN"/>
    <property type="match status" value="1"/>
</dbReference>
<evidence type="ECO:0000259" key="4">
    <source>
        <dbReference type="Pfam" id="PF03328"/>
    </source>
</evidence>
<dbReference type="EC" id="4.1.2.-" evidence="5"/>
<dbReference type="Proteomes" id="UP000051870">
    <property type="component" value="Unassembled WGS sequence"/>
</dbReference>
<dbReference type="EMBL" id="CYTW01000002">
    <property type="protein sequence ID" value="CUK02016.1"/>
    <property type="molecule type" value="Genomic_DNA"/>
</dbReference>
<proteinExistence type="inferred from homology"/>
<evidence type="ECO:0000256" key="3">
    <source>
        <dbReference type="ARBA" id="ARBA00023239"/>
    </source>
</evidence>
<protein>
    <submittedName>
        <fullName evidence="5">4-hydroxy-2-oxo-heptane-1,7-dioate aldolase</fullName>
        <ecNumber evidence="5">4.1.2.-</ecNumber>
    </submittedName>
</protein>
<dbReference type="Pfam" id="PF03328">
    <property type="entry name" value="HpcH_HpaI"/>
    <property type="match status" value="1"/>
</dbReference>
<dbReference type="GO" id="GO:0046872">
    <property type="term" value="F:metal ion binding"/>
    <property type="evidence" value="ECO:0007669"/>
    <property type="project" value="UniProtKB-KW"/>
</dbReference>
<evidence type="ECO:0000256" key="2">
    <source>
        <dbReference type="ARBA" id="ARBA00022723"/>
    </source>
</evidence>
<sequence>MKLAKNAFTHALASKDRQLGLWITLCSNFVAEVTAHAGYDWALIDMEHSPNDYFSVLGQMQAFAASPTTAIVRVEWNDAVAVKRLLDLGAPGLLFPMIQSVEEAEAAVAATRYPPHGNRGVSGATRATKFGRVTDYVARVEDETTVLLQLETRAAIEQADAIAAVDGVHGIFFGPGDIAADIGQLGNPMDPEVWALIKPAAQKLIANGVPVGTLVLDPDFAAELLNEGFTFVACGTDASLLAKASDGLLAKVKGGFDEVRGVPP</sequence>
<keyword evidence="6" id="KW-1185">Reference proteome</keyword>
<evidence type="ECO:0000313" key="6">
    <source>
        <dbReference type="Proteomes" id="UP000051870"/>
    </source>
</evidence>
<gene>
    <name evidence="5" type="primary">hpcH</name>
    <name evidence="5" type="ORF">PH7735_02522</name>
</gene>
<evidence type="ECO:0000256" key="1">
    <source>
        <dbReference type="ARBA" id="ARBA00005568"/>
    </source>
</evidence>
<dbReference type="STRING" id="1715693.PH7735_02522"/>
<comment type="similarity">
    <text evidence="1">Belongs to the HpcH/HpaI aldolase family.</text>
</comment>
<dbReference type="SUPFAM" id="SSF51621">
    <property type="entry name" value="Phosphoenolpyruvate/pyruvate domain"/>
    <property type="match status" value="1"/>
</dbReference>
<reference evidence="6" key="1">
    <citation type="submission" date="2015-09" db="EMBL/GenBank/DDBJ databases">
        <authorList>
            <person name="Rodrigo-Torres Lidia"/>
            <person name="Arahal R.David."/>
        </authorList>
    </citation>
    <scope>NUCLEOTIDE SEQUENCE [LARGE SCALE GENOMIC DNA]</scope>
    <source>
        <strain evidence="6">CECT 7735</strain>
    </source>
</reference>
<dbReference type="InterPro" id="IPR040442">
    <property type="entry name" value="Pyrv_kinase-like_dom_sf"/>
</dbReference>
<accession>A0A0P1IS83</accession>
<organism evidence="5 6">
    <name type="scientific">Shimia thalassica</name>
    <dbReference type="NCBI Taxonomy" id="1715693"/>
    <lineage>
        <taxon>Bacteria</taxon>
        <taxon>Pseudomonadati</taxon>
        <taxon>Pseudomonadota</taxon>
        <taxon>Alphaproteobacteria</taxon>
        <taxon>Rhodobacterales</taxon>
        <taxon>Roseobacteraceae</taxon>
    </lineage>
</organism>
<dbReference type="PANTHER" id="PTHR30502">
    <property type="entry name" value="2-KETO-3-DEOXY-L-RHAMNONATE ALDOLASE"/>
    <property type="match status" value="1"/>
</dbReference>
<keyword evidence="2" id="KW-0479">Metal-binding</keyword>
<dbReference type="GeneID" id="83881541"/>
<dbReference type="RefSeq" id="WP_058311684.1">
    <property type="nucleotide sequence ID" value="NZ_CYTW01000002.1"/>
</dbReference>
<dbReference type="InterPro" id="IPR005000">
    <property type="entry name" value="Aldolase/citrate-lyase_domain"/>
</dbReference>
<dbReference type="Gene3D" id="3.20.20.60">
    <property type="entry name" value="Phosphoenolpyruvate-binding domains"/>
    <property type="match status" value="1"/>
</dbReference>
<dbReference type="InterPro" id="IPR050251">
    <property type="entry name" value="HpcH-HpaI_aldolase"/>
</dbReference>
<dbReference type="AlphaFoldDB" id="A0A0P1IS83"/>
<feature type="domain" description="HpcH/HpaI aldolase/citrate lyase" evidence="4">
    <location>
        <begin position="18"/>
        <end position="243"/>
    </location>
</feature>
<dbReference type="GO" id="GO:0005737">
    <property type="term" value="C:cytoplasm"/>
    <property type="evidence" value="ECO:0007669"/>
    <property type="project" value="TreeGrafter"/>
</dbReference>